<dbReference type="EMBL" id="MCFK01004128">
    <property type="protein sequence ID" value="RKF61524.1"/>
    <property type="molecule type" value="Genomic_DNA"/>
</dbReference>
<organism evidence="1 2">
    <name type="scientific">Erysiphe neolycopersici</name>
    <dbReference type="NCBI Taxonomy" id="212602"/>
    <lineage>
        <taxon>Eukaryota</taxon>
        <taxon>Fungi</taxon>
        <taxon>Dikarya</taxon>
        <taxon>Ascomycota</taxon>
        <taxon>Pezizomycotina</taxon>
        <taxon>Leotiomycetes</taxon>
        <taxon>Erysiphales</taxon>
        <taxon>Erysiphaceae</taxon>
        <taxon>Erysiphe</taxon>
    </lineage>
</organism>
<accession>A0A420HVP5</accession>
<keyword evidence="2" id="KW-1185">Reference proteome</keyword>
<dbReference type="Proteomes" id="UP000286134">
    <property type="component" value="Unassembled WGS sequence"/>
</dbReference>
<comment type="caution">
    <text evidence="1">The sequence shown here is derived from an EMBL/GenBank/DDBJ whole genome shotgun (WGS) entry which is preliminary data.</text>
</comment>
<gene>
    <name evidence="1" type="ORF">OnM2_041057</name>
</gene>
<evidence type="ECO:0008006" key="3">
    <source>
        <dbReference type="Google" id="ProtNLM"/>
    </source>
</evidence>
<dbReference type="AlphaFoldDB" id="A0A420HVP5"/>
<proteinExistence type="predicted"/>
<sequence>MSLKLPPEFNQFKPWILVDKLNDFTLNPTAAEADAGILHTFIAQKIAWYSVNDKCNRTIINLLQDFLVKHGVYVPRDRRTGNDAKLLASLKETQVHEWTHEEAVYQIKHGGGFSPKFDPFFGEVLSIKQASKDKDKVYPSSIRELPENMISQNKLTSESKRIFDNAQQKSQVLSSSQAHSNGSSRQLIDLERLKAGFLRFQQQSYFQGEPVTPEYYQTFLAEWEGVEGFTGIENEVDQFLESWGNEFDDLEFKNEQLLTEYGPLDPYHVVKHLNNQSALHAITRKDIFKDLKNNKSSSFSSDLSNSTWQQNNTFLSRYSEYKFQGIIPDTGAAGVPSVQINKNRAGEHQIRFGKGEAILIGTVEANTPIGKIFLRVVPLHTPFLLCLQDMKQMGVYLNNLENVLVRGQKIVPIIIKFGHPFLLLNQAEESVAFSHLIEIQLRRLHRRFGHPSRTGHDIDNKAVEKLTHFCRQFQLHGKAPGRFKFKPPKEHDFNHTVVVDIVNLEGDNTLNVVDEATNYQAGRFLTDMSTATVWNAFRASWIETYLEPPDSISHDAGTNLAS</sequence>
<protein>
    <recommendedName>
        <fullName evidence="3">Integrase catalytic domain-containing protein</fullName>
    </recommendedName>
</protein>
<evidence type="ECO:0000313" key="2">
    <source>
        <dbReference type="Proteomes" id="UP000286134"/>
    </source>
</evidence>
<dbReference type="OrthoDB" id="3600072at2759"/>
<evidence type="ECO:0000313" key="1">
    <source>
        <dbReference type="EMBL" id="RKF61524.1"/>
    </source>
</evidence>
<name>A0A420HVP5_9PEZI</name>
<reference evidence="1 2" key="1">
    <citation type="journal article" date="2018" name="BMC Genomics">
        <title>Comparative genome analyses reveal sequence features reflecting distinct modes of host-adaptation between dicot and monocot powdery mildew.</title>
        <authorList>
            <person name="Wu Y."/>
            <person name="Ma X."/>
            <person name="Pan Z."/>
            <person name="Kale S.D."/>
            <person name="Song Y."/>
            <person name="King H."/>
            <person name="Zhang Q."/>
            <person name="Presley C."/>
            <person name="Deng X."/>
            <person name="Wei C.I."/>
            <person name="Xiao S."/>
        </authorList>
    </citation>
    <scope>NUCLEOTIDE SEQUENCE [LARGE SCALE GENOMIC DNA]</scope>
    <source>
        <strain evidence="1">UMSG2</strain>
    </source>
</reference>